<feature type="compositionally biased region" description="Low complexity" evidence="2">
    <location>
        <begin position="680"/>
        <end position="690"/>
    </location>
</feature>
<feature type="compositionally biased region" description="Low complexity" evidence="2">
    <location>
        <begin position="628"/>
        <end position="645"/>
    </location>
</feature>
<name>A0ABR3V0L9_HUMIN</name>
<evidence type="ECO:0000313" key="5">
    <source>
        <dbReference type="Proteomes" id="UP001583172"/>
    </source>
</evidence>
<organism evidence="4 5">
    <name type="scientific">Humicola insolens</name>
    <name type="common">Soft-rot fungus</name>
    <dbReference type="NCBI Taxonomy" id="85995"/>
    <lineage>
        <taxon>Eukaryota</taxon>
        <taxon>Fungi</taxon>
        <taxon>Dikarya</taxon>
        <taxon>Ascomycota</taxon>
        <taxon>Pezizomycotina</taxon>
        <taxon>Sordariomycetes</taxon>
        <taxon>Sordariomycetidae</taxon>
        <taxon>Sordariales</taxon>
        <taxon>Chaetomiaceae</taxon>
        <taxon>Mycothermus</taxon>
    </lineage>
</organism>
<dbReference type="EMBL" id="JAZGSY010000717">
    <property type="protein sequence ID" value="KAL1835350.1"/>
    <property type="molecule type" value="Genomic_DNA"/>
</dbReference>
<keyword evidence="3" id="KW-0812">Transmembrane</keyword>
<keyword evidence="5" id="KW-1185">Reference proteome</keyword>
<dbReference type="Proteomes" id="UP001583172">
    <property type="component" value="Unassembled WGS sequence"/>
</dbReference>
<feature type="region of interest" description="Disordered" evidence="2">
    <location>
        <begin position="536"/>
        <end position="697"/>
    </location>
</feature>
<evidence type="ECO:0000256" key="1">
    <source>
        <dbReference type="SAM" id="Coils"/>
    </source>
</evidence>
<gene>
    <name evidence="4" type="ORF">VTJ49DRAFT_6973</name>
</gene>
<accession>A0ABR3V0L9</accession>
<proteinExistence type="predicted"/>
<feature type="transmembrane region" description="Helical" evidence="3">
    <location>
        <begin position="310"/>
        <end position="330"/>
    </location>
</feature>
<feature type="coiled-coil region" evidence="1">
    <location>
        <begin position="712"/>
        <end position="739"/>
    </location>
</feature>
<evidence type="ECO:0000313" key="4">
    <source>
        <dbReference type="EMBL" id="KAL1835350.1"/>
    </source>
</evidence>
<feature type="transmembrane region" description="Helical" evidence="3">
    <location>
        <begin position="418"/>
        <end position="442"/>
    </location>
</feature>
<sequence>MASPGRHTQVEVTAGRAQTRVEQIAEVILKVVTSLYVFLFRSGLGGTAEGFLTAAVCALRFFVCLCLVVRPWLFVSLGLVRSWLFAPLGLVRSWLLVPFGLTLADVNENTDARPRHRPRQGPIRVLTRWAQRCLEKVGEVICQVVGFIFAILYSAGHKHTAQAFLGVGCYVFDVMDWLGLIDVDENPGARPRRQPRRRPRQKVVTEVPVRWAQSWFNKVGEALCQVVGFIYAILYSAGLHHTGQAFLGVVVYAFDVMDWLGLTDVEENPGARPRRQPRQKLTKVLARWAWAPFEYVAGVLTGWVRSLLKQVIGAMFGAVTTIYIILYSSGAGNTAQRFFRIAAYPFDVIGQLVLVKTGANVKKSRPRQKPTEPTTKVLAKWTRTALAHVTRMVGNVVFVSFFAVFLAFFIMAGWTRTVIGHVAAMVVGVVFLACSIMARWAWTSFQRVFRVIGGRLLRNLREAFYWARSLRRRLVRWVRLLPRRLIRWVRSLFLRLIGWLFGTLRRRFGPNEDTGHGNDDNDESDDRVMRTGGDECPYCFPSSGSETAESGEYWSEPKTPPSASRDHDDDIDSRVMRTGGGSSPSCAPWSDCDTVVSGEYSRDRTSPKRSVSGDSPPPVTYLREEPRYVSPYSSPSPRGSPLSLPNYMVHGAVAPRRRRSTTTATAPALGRLINSTPNVQRSRGQGQQQQEDPVPREDSFTELYARHAAVLMERRRQYLEREERERQERQRQAADVEDAAKRGSRWCSWIFREETQRRVWEWQTRVEEAAAFVIPRPWGT</sequence>
<feature type="transmembrane region" description="Helical" evidence="3">
    <location>
        <begin position="392"/>
        <end position="412"/>
    </location>
</feature>
<evidence type="ECO:0000256" key="2">
    <source>
        <dbReference type="SAM" id="MobiDB-lite"/>
    </source>
</evidence>
<keyword evidence="1" id="KW-0175">Coiled coil</keyword>
<keyword evidence="3" id="KW-1133">Transmembrane helix</keyword>
<protein>
    <submittedName>
        <fullName evidence="4">Uncharacterized protein</fullName>
    </submittedName>
</protein>
<comment type="caution">
    <text evidence="4">The sequence shown here is derived from an EMBL/GenBank/DDBJ whole genome shotgun (WGS) entry which is preliminary data.</text>
</comment>
<feature type="transmembrane region" description="Helical" evidence="3">
    <location>
        <begin position="51"/>
        <end position="73"/>
    </location>
</feature>
<evidence type="ECO:0000256" key="3">
    <source>
        <dbReference type="SAM" id="Phobius"/>
    </source>
</evidence>
<feature type="compositionally biased region" description="Basic and acidic residues" evidence="2">
    <location>
        <begin position="564"/>
        <end position="575"/>
    </location>
</feature>
<reference evidence="4 5" key="1">
    <citation type="journal article" date="2024" name="Commun. Biol.">
        <title>Comparative genomic analysis of thermophilic fungi reveals convergent evolutionary adaptations and gene losses.</title>
        <authorList>
            <person name="Steindorff A.S."/>
            <person name="Aguilar-Pontes M.V."/>
            <person name="Robinson A.J."/>
            <person name="Andreopoulos B."/>
            <person name="LaButti K."/>
            <person name="Kuo A."/>
            <person name="Mondo S."/>
            <person name="Riley R."/>
            <person name="Otillar R."/>
            <person name="Haridas S."/>
            <person name="Lipzen A."/>
            <person name="Grimwood J."/>
            <person name="Schmutz J."/>
            <person name="Clum A."/>
            <person name="Reid I.D."/>
            <person name="Moisan M.C."/>
            <person name="Butler G."/>
            <person name="Nguyen T.T.M."/>
            <person name="Dewar K."/>
            <person name="Conant G."/>
            <person name="Drula E."/>
            <person name="Henrissat B."/>
            <person name="Hansel C."/>
            <person name="Singer S."/>
            <person name="Hutchinson M.I."/>
            <person name="de Vries R.P."/>
            <person name="Natvig D.O."/>
            <person name="Powell A.J."/>
            <person name="Tsang A."/>
            <person name="Grigoriev I.V."/>
        </authorList>
    </citation>
    <scope>NUCLEOTIDE SEQUENCE [LARGE SCALE GENOMIC DNA]</scope>
    <source>
        <strain evidence="4 5">CBS 620.91</strain>
    </source>
</reference>
<feature type="transmembrane region" description="Helical" evidence="3">
    <location>
        <begin position="85"/>
        <end position="106"/>
    </location>
</feature>
<keyword evidence="3" id="KW-0472">Membrane</keyword>
<feature type="transmembrane region" description="Helical" evidence="3">
    <location>
        <begin position="284"/>
        <end position="304"/>
    </location>
</feature>